<dbReference type="EMBL" id="QCZG01000011">
    <property type="protein sequence ID" value="PWA12217.1"/>
    <property type="molecule type" value="Genomic_DNA"/>
</dbReference>
<gene>
    <name evidence="4" type="ORF">DCC39_07235</name>
</gene>
<keyword evidence="5" id="KW-1185">Reference proteome</keyword>
<dbReference type="InterPro" id="IPR000944">
    <property type="entry name" value="Tscrpt_reg_Rrf2"/>
</dbReference>
<organism evidence="4 5">
    <name type="scientific">Pueribacillus theae</name>
    <dbReference type="NCBI Taxonomy" id="2171751"/>
    <lineage>
        <taxon>Bacteria</taxon>
        <taxon>Bacillati</taxon>
        <taxon>Bacillota</taxon>
        <taxon>Bacilli</taxon>
        <taxon>Bacillales</taxon>
        <taxon>Bacillaceae</taxon>
        <taxon>Pueribacillus</taxon>
    </lineage>
</organism>
<evidence type="ECO:0000256" key="2">
    <source>
        <dbReference type="ARBA" id="ARBA00034078"/>
    </source>
</evidence>
<name>A0A2U1K3V9_9BACI</name>
<evidence type="ECO:0000256" key="3">
    <source>
        <dbReference type="ARBA" id="ARBA00040173"/>
    </source>
</evidence>
<dbReference type="PROSITE" id="PS01332">
    <property type="entry name" value="HTH_RRF2_1"/>
    <property type="match status" value="1"/>
</dbReference>
<evidence type="ECO:0000256" key="1">
    <source>
        <dbReference type="ARBA" id="ARBA00023125"/>
    </source>
</evidence>
<evidence type="ECO:0000313" key="4">
    <source>
        <dbReference type="EMBL" id="PWA12217.1"/>
    </source>
</evidence>
<evidence type="ECO:0000313" key="5">
    <source>
        <dbReference type="Proteomes" id="UP000245998"/>
    </source>
</evidence>
<comment type="caution">
    <text evidence="4">The sequence shown here is derived from an EMBL/GenBank/DDBJ whole genome shotgun (WGS) entry which is preliminary data.</text>
</comment>
<proteinExistence type="predicted"/>
<dbReference type="PANTHER" id="PTHR33221:SF4">
    <property type="entry name" value="HTH-TYPE TRANSCRIPTIONAL REPRESSOR NSRR"/>
    <property type="match status" value="1"/>
</dbReference>
<dbReference type="GO" id="GO:0003677">
    <property type="term" value="F:DNA binding"/>
    <property type="evidence" value="ECO:0007669"/>
    <property type="project" value="UniProtKB-KW"/>
</dbReference>
<sequence length="146" mass="16904">MRLTYYTDYSLRVLIFLALKEKGILSNIKEISEAYSISKNHLTKIIHELGKHGYIETIRGRNGGIRLKRLPEEINIGELVRRTEEDFYLLECFDSEKNTCVLSPACRLKKMLNDAMNAFFQELDQYTLADIATNKNQLISLLRANT</sequence>
<comment type="cofactor">
    <cofactor evidence="2">
        <name>[2Fe-2S] cluster</name>
        <dbReference type="ChEBI" id="CHEBI:190135"/>
    </cofactor>
</comment>
<dbReference type="PROSITE" id="PS51197">
    <property type="entry name" value="HTH_RRF2_2"/>
    <property type="match status" value="1"/>
</dbReference>
<dbReference type="InterPro" id="IPR030489">
    <property type="entry name" value="TR_Rrf2-type_CS"/>
</dbReference>
<reference evidence="4 5" key="1">
    <citation type="submission" date="2018-04" db="EMBL/GenBank/DDBJ databases">
        <title>Camelliibacillus theae gen. nov., sp. nov., isolated from Pu'er tea.</title>
        <authorList>
            <person name="Niu L."/>
        </authorList>
    </citation>
    <scope>NUCLEOTIDE SEQUENCE [LARGE SCALE GENOMIC DNA]</scope>
    <source>
        <strain evidence="4 5">T8</strain>
    </source>
</reference>
<protein>
    <recommendedName>
        <fullName evidence="3">HTH-type transcriptional regulator NsrR</fullName>
    </recommendedName>
</protein>
<dbReference type="PANTHER" id="PTHR33221">
    <property type="entry name" value="WINGED HELIX-TURN-HELIX TRANSCRIPTIONAL REGULATOR, RRF2 FAMILY"/>
    <property type="match status" value="1"/>
</dbReference>
<dbReference type="SUPFAM" id="SSF46785">
    <property type="entry name" value="Winged helix' DNA-binding domain"/>
    <property type="match status" value="1"/>
</dbReference>
<dbReference type="Pfam" id="PF02082">
    <property type="entry name" value="Rrf2"/>
    <property type="match status" value="1"/>
</dbReference>
<dbReference type="RefSeq" id="WP_116554223.1">
    <property type="nucleotide sequence ID" value="NZ_QCZG01000011.1"/>
</dbReference>
<dbReference type="Proteomes" id="UP000245998">
    <property type="component" value="Unassembled WGS sequence"/>
</dbReference>
<accession>A0A2U1K3V9</accession>
<dbReference type="GO" id="GO:0003700">
    <property type="term" value="F:DNA-binding transcription factor activity"/>
    <property type="evidence" value="ECO:0007669"/>
    <property type="project" value="TreeGrafter"/>
</dbReference>
<dbReference type="Gene3D" id="1.10.10.10">
    <property type="entry name" value="Winged helix-like DNA-binding domain superfamily/Winged helix DNA-binding domain"/>
    <property type="match status" value="1"/>
</dbReference>
<keyword evidence="1" id="KW-0238">DNA-binding</keyword>
<dbReference type="InterPro" id="IPR036390">
    <property type="entry name" value="WH_DNA-bd_sf"/>
</dbReference>
<dbReference type="GO" id="GO:0005829">
    <property type="term" value="C:cytosol"/>
    <property type="evidence" value="ECO:0007669"/>
    <property type="project" value="TreeGrafter"/>
</dbReference>
<dbReference type="NCBIfam" id="TIGR00738">
    <property type="entry name" value="rrf2_super"/>
    <property type="match status" value="1"/>
</dbReference>
<dbReference type="OrthoDB" id="9795923at2"/>
<dbReference type="InterPro" id="IPR036388">
    <property type="entry name" value="WH-like_DNA-bd_sf"/>
</dbReference>
<dbReference type="AlphaFoldDB" id="A0A2U1K3V9"/>